<protein>
    <submittedName>
        <fullName evidence="1">Uncharacterized protein</fullName>
    </submittedName>
</protein>
<name>A0A814XWZ6_ADIRI</name>
<reference evidence="1" key="1">
    <citation type="submission" date="2021-02" db="EMBL/GenBank/DDBJ databases">
        <authorList>
            <person name="Nowell W R."/>
        </authorList>
    </citation>
    <scope>NUCLEOTIDE SEQUENCE</scope>
</reference>
<accession>A0A814XWZ6</accession>
<gene>
    <name evidence="1" type="ORF">XAT740_LOCUS24728</name>
</gene>
<dbReference type="AlphaFoldDB" id="A0A814XWZ6"/>
<keyword evidence="2" id="KW-1185">Reference proteome</keyword>
<organism evidence="1 2">
    <name type="scientific">Adineta ricciae</name>
    <name type="common">Rotifer</name>
    <dbReference type="NCBI Taxonomy" id="249248"/>
    <lineage>
        <taxon>Eukaryota</taxon>
        <taxon>Metazoa</taxon>
        <taxon>Spiralia</taxon>
        <taxon>Gnathifera</taxon>
        <taxon>Rotifera</taxon>
        <taxon>Eurotatoria</taxon>
        <taxon>Bdelloidea</taxon>
        <taxon>Adinetida</taxon>
        <taxon>Adinetidae</taxon>
        <taxon>Adineta</taxon>
    </lineage>
</organism>
<dbReference type="EMBL" id="CAJNOR010001929">
    <property type="protein sequence ID" value="CAF1221395.1"/>
    <property type="molecule type" value="Genomic_DNA"/>
</dbReference>
<comment type="caution">
    <text evidence="1">The sequence shown here is derived from an EMBL/GenBank/DDBJ whole genome shotgun (WGS) entry which is preliminary data.</text>
</comment>
<evidence type="ECO:0000313" key="1">
    <source>
        <dbReference type="EMBL" id="CAF1221395.1"/>
    </source>
</evidence>
<dbReference type="Proteomes" id="UP000663828">
    <property type="component" value="Unassembled WGS sequence"/>
</dbReference>
<sequence length="153" mass="17083">MDDNTKFVQTMPATKRNVEALSQVKCEQKTKRDKAYQAVDAAEQNGESRAVVKNLKLKAEDQELKFAVCSLVTEWTAQQRDKALLAARKKLKVAAATKAVEEAKASVMSAKLEQLHDVALLEQLKLQLCSAVVERTVIKCDHNGGACIEYWYQ</sequence>
<proteinExistence type="predicted"/>
<evidence type="ECO:0000313" key="2">
    <source>
        <dbReference type="Proteomes" id="UP000663828"/>
    </source>
</evidence>